<dbReference type="Gene3D" id="3.40.630.30">
    <property type="match status" value="1"/>
</dbReference>
<dbReference type="AlphaFoldDB" id="A0A840BNE8"/>
<evidence type="ECO:0000256" key="2">
    <source>
        <dbReference type="ARBA" id="ARBA00023315"/>
    </source>
</evidence>
<comment type="caution">
    <text evidence="4">The sequence shown here is derived from an EMBL/GenBank/DDBJ whole genome shotgun (WGS) entry which is preliminary data.</text>
</comment>
<keyword evidence="2" id="KW-0012">Acyltransferase</keyword>
<gene>
    <name evidence="4" type="ORF">GGR36_003509</name>
</gene>
<proteinExistence type="predicted"/>
<reference evidence="4 5" key="1">
    <citation type="submission" date="2020-08" db="EMBL/GenBank/DDBJ databases">
        <title>Genomic Encyclopedia of Type Strains, Phase IV (KMG-IV): sequencing the most valuable type-strain genomes for metagenomic binning, comparative biology and taxonomic classification.</title>
        <authorList>
            <person name="Goeker M."/>
        </authorList>
    </citation>
    <scope>NUCLEOTIDE SEQUENCE [LARGE SCALE GENOMIC DNA]</scope>
    <source>
        <strain evidence="4 5">DSM 106739</strain>
    </source>
</reference>
<evidence type="ECO:0000256" key="1">
    <source>
        <dbReference type="ARBA" id="ARBA00022679"/>
    </source>
</evidence>
<dbReference type="InterPro" id="IPR050832">
    <property type="entry name" value="Bact_Acetyltransf"/>
</dbReference>
<dbReference type="PANTHER" id="PTHR43877:SF1">
    <property type="entry name" value="ACETYLTRANSFERASE"/>
    <property type="match status" value="1"/>
</dbReference>
<dbReference type="InterPro" id="IPR016181">
    <property type="entry name" value="Acyl_CoA_acyltransferase"/>
</dbReference>
<dbReference type="SUPFAM" id="SSF55729">
    <property type="entry name" value="Acyl-CoA N-acyltransferases (Nat)"/>
    <property type="match status" value="1"/>
</dbReference>
<organism evidence="4 5">
    <name type="scientific">Niveibacterium umoris</name>
    <dbReference type="NCBI Taxonomy" id="1193620"/>
    <lineage>
        <taxon>Bacteria</taxon>
        <taxon>Pseudomonadati</taxon>
        <taxon>Pseudomonadota</taxon>
        <taxon>Betaproteobacteria</taxon>
        <taxon>Rhodocyclales</taxon>
        <taxon>Rhodocyclaceae</taxon>
        <taxon>Niveibacterium</taxon>
    </lineage>
</organism>
<protein>
    <submittedName>
        <fullName evidence="4">GNAT superfamily N-acetyltransferase</fullName>
    </submittedName>
</protein>
<dbReference type="PANTHER" id="PTHR43877">
    <property type="entry name" value="AMINOALKYLPHOSPHONATE N-ACETYLTRANSFERASE-RELATED-RELATED"/>
    <property type="match status" value="1"/>
</dbReference>
<dbReference type="Pfam" id="PF00583">
    <property type="entry name" value="Acetyltransf_1"/>
    <property type="match status" value="1"/>
</dbReference>
<dbReference type="EMBL" id="JACIET010000002">
    <property type="protein sequence ID" value="MBB4014163.1"/>
    <property type="molecule type" value="Genomic_DNA"/>
</dbReference>
<feature type="domain" description="N-acetyltransferase" evidence="3">
    <location>
        <begin position="5"/>
        <end position="173"/>
    </location>
</feature>
<evidence type="ECO:0000259" key="3">
    <source>
        <dbReference type="PROSITE" id="PS51186"/>
    </source>
</evidence>
<sequence length="173" mass="18198">MSAVLHWAPLGPDDFAAWRAESVTGYAEGKVQAGNWPAEGAIERSEAEFASLLPQGADTPQHHLGRLLRDDATPIGIAWLRIAPAHDGAGAETLAYLFDFVIDPAWRGKGLGRAAMAAVEAKALALGAKRLSLHVFAHNIAACRLYEAAGFVITNLNMSKPLAAGAESATSLT</sequence>
<accession>A0A840BNE8</accession>
<name>A0A840BNE8_9RHOO</name>
<dbReference type="RefSeq" id="WP_183636051.1">
    <property type="nucleotide sequence ID" value="NZ_BAABLE010000005.1"/>
</dbReference>
<dbReference type="InterPro" id="IPR000182">
    <property type="entry name" value="GNAT_dom"/>
</dbReference>
<keyword evidence="1 4" id="KW-0808">Transferase</keyword>
<dbReference type="PROSITE" id="PS51186">
    <property type="entry name" value="GNAT"/>
    <property type="match status" value="1"/>
</dbReference>
<keyword evidence="5" id="KW-1185">Reference proteome</keyword>
<dbReference type="GO" id="GO:0016747">
    <property type="term" value="F:acyltransferase activity, transferring groups other than amino-acyl groups"/>
    <property type="evidence" value="ECO:0007669"/>
    <property type="project" value="InterPro"/>
</dbReference>
<evidence type="ECO:0000313" key="5">
    <source>
        <dbReference type="Proteomes" id="UP000561045"/>
    </source>
</evidence>
<dbReference type="CDD" id="cd04301">
    <property type="entry name" value="NAT_SF"/>
    <property type="match status" value="1"/>
</dbReference>
<evidence type="ECO:0000313" key="4">
    <source>
        <dbReference type="EMBL" id="MBB4014163.1"/>
    </source>
</evidence>
<dbReference type="Proteomes" id="UP000561045">
    <property type="component" value="Unassembled WGS sequence"/>
</dbReference>